<dbReference type="SUPFAM" id="SSF158472">
    <property type="entry name" value="HAMP domain-like"/>
    <property type="match status" value="1"/>
</dbReference>
<evidence type="ECO:0000259" key="12">
    <source>
        <dbReference type="PROSITE" id="PS50894"/>
    </source>
</evidence>
<dbReference type="SUPFAM" id="SSF55874">
    <property type="entry name" value="ATPase domain of HSP90 chaperone/DNA topoisomerase II/histidine kinase"/>
    <property type="match status" value="1"/>
</dbReference>
<dbReference type="GO" id="GO:0000155">
    <property type="term" value="F:phosphorelay sensor kinase activity"/>
    <property type="evidence" value="ECO:0007669"/>
    <property type="project" value="UniProtKB-ARBA"/>
</dbReference>
<dbReference type="Gene3D" id="3.30.565.10">
    <property type="entry name" value="Histidine kinase-like ATPase, C-terminal domain"/>
    <property type="match status" value="1"/>
</dbReference>
<evidence type="ECO:0000313" key="14">
    <source>
        <dbReference type="Proteomes" id="UP000017148"/>
    </source>
</evidence>
<dbReference type="InterPro" id="IPR003594">
    <property type="entry name" value="HATPase_dom"/>
</dbReference>
<dbReference type="EMBL" id="ASJR01000011">
    <property type="protein sequence ID" value="ERP31644.1"/>
    <property type="molecule type" value="Genomic_DNA"/>
</dbReference>
<proteinExistence type="predicted"/>
<dbReference type="InterPro" id="IPR008207">
    <property type="entry name" value="Sig_transdc_His_kin_Hpt_dom"/>
</dbReference>
<keyword evidence="4 7" id="KW-0597">Phosphoprotein</keyword>
<dbReference type="PANTHER" id="PTHR43395:SF10">
    <property type="entry name" value="CHEMOTAXIS PROTEIN CHEA"/>
    <property type="match status" value="1"/>
</dbReference>
<accession>U7D547</accession>
<dbReference type="PROSITE" id="PS50885">
    <property type="entry name" value="HAMP"/>
    <property type="match status" value="1"/>
</dbReference>
<keyword evidence="14" id="KW-1185">Reference proteome</keyword>
<feature type="domain" description="Histidine kinase" evidence="9">
    <location>
        <begin position="663"/>
        <end position="798"/>
    </location>
</feature>
<dbReference type="Pfam" id="PF00672">
    <property type="entry name" value="HAMP"/>
    <property type="match status" value="1"/>
</dbReference>
<feature type="domain" description="PAC" evidence="10">
    <location>
        <begin position="372"/>
        <end position="426"/>
    </location>
</feature>
<evidence type="ECO:0000256" key="8">
    <source>
        <dbReference type="SAM" id="Phobius"/>
    </source>
</evidence>
<dbReference type="InterPro" id="IPR036641">
    <property type="entry name" value="HPT_dom_sf"/>
</dbReference>
<dbReference type="STRING" id="1313304.CALK_1508"/>
<evidence type="ECO:0000259" key="11">
    <source>
        <dbReference type="PROSITE" id="PS50885"/>
    </source>
</evidence>
<dbReference type="Proteomes" id="UP000017148">
    <property type="component" value="Unassembled WGS sequence"/>
</dbReference>
<dbReference type="OrthoDB" id="9146932at2"/>
<dbReference type="InterPro" id="IPR003660">
    <property type="entry name" value="HAMP_dom"/>
</dbReference>
<sequence>MKNFVGIKQKIIQSVMLMIAVIFLIIFAVLLGQNINRNRTRLEENRQQIIDGIKARGNILVKNNSTALRGMIADNAFSSIRDLVNATVGDEENPDIVRGICINRDRIPMAYAVAGEEIDPGFDPLDDPLTDWFIEQERAVDTTYIASEELGGIEVYEFSSPVHDEYTEEVIGYIRYTISAEPLREELARAEREARREILFMVLLLVCLMVGAIVMAYFVLTPIAQKITSPIIDLSESAKVISDGNYNFKIERTSDDEVGILSETFDEMRQTIKQYTEHLQDIIDDKMRQVKDILNNIDQGLMTLDFDGNIGEEYSLISNKILNVEDVSQQDVYSLLRLDTAGKKRFDTWLALVKKMHTKQRWKKIEKLAPIHELQFQTLSDDSNADDTFVNVAYQKVFDKEGNLSKLMLLTKDITESRKREMQMEAERLQHENEMKTILGVANTPEEEMIDFMKDTKTRLDAIMAKIASHLEGVAREREQYPDRDAQYAIPQEDVDILYRDLHTLKGNGGSYGFELFSTYAHEAEDRLEELRSPVSIRRSDTLESMKHLLEKMQAEYGAIDEKVKLINGSKEMVYVSVPAERVEYIQTLTRDLIEEYGEEKIPHELFATAEKLSWKPFLTQGRKYQKSAMKAARSLKKEIEFVFVDENKLVPGDIFKGVDESIMHIVRNAVAHGIEPNEVRQEKNKGIGQVLFSVDFDEEKRIIKIADDGAGIDRDVILKKAIERGLTTEQDASNLSDQDVYAFLFDSGFSTADSLSDISGRGVGLDVVKDNIERANGTVEITSQVTVGTTFEIRLPR</sequence>
<evidence type="ECO:0000256" key="2">
    <source>
        <dbReference type="ARBA" id="ARBA00004370"/>
    </source>
</evidence>
<dbReference type="CDD" id="cd06225">
    <property type="entry name" value="HAMP"/>
    <property type="match status" value="1"/>
</dbReference>
<dbReference type="InterPro" id="IPR051315">
    <property type="entry name" value="Bact_Chemotaxis_CheA"/>
</dbReference>
<gene>
    <name evidence="13" type="ORF">CALK_1508</name>
</gene>
<dbReference type="Gene3D" id="3.30.450.20">
    <property type="entry name" value="PAS domain"/>
    <property type="match status" value="1"/>
</dbReference>
<evidence type="ECO:0000259" key="9">
    <source>
        <dbReference type="PROSITE" id="PS50109"/>
    </source>
</evidence>
<evidence type="ECO:0000256" key="3">
    <source>
        <dbReference type="ARBA" id="ARBA00012438"/>
    </source>
</evidence>
<dbReference type="eggNOG" id="COG0643">
    <property type="taxonomic scope" value="Bacteria"/>
</dbReference>
<feature type="domain" description="HPt" evidence="12">
    <location>
        <begin position="464"/>
        <end position="560"/>
    </location>
</feature>
<dbReference type="PROSITE" id="PS50113">
    <property type="entry name" value="PAC"/>
    <property type="match status" value="1"/>
</dbReference>
<dbReference type="PROSITE" id="PS50109">
    <property type="entry name" value="HIS_KIN"/>
    <property type="match status" value="1"/>
</dbReference>
<protein>
    <recommendedName>
        <fullName evidence="3">histidine kinase</fullName>
        <ecNumber evidence="3">2.7.13.3</ecNumber>
    </recommendedName>
</protein>
<keyword evidence="8" id="KW-1133">Transmembrane helix</keyword>
<keyword evidence="8" id="KW-0812">Transmembrane</keyword>
<dbReference type="InterPro" id="IPR000700">
    <property type="entry name" value="PAS-assoc_C"/>
</dbReference>
<dbReference type="Pfam" id="PF02518">
    <property type="entry name" value="HATPase_c"/>
    <property type="match status" value="1"/>
</dbReference>
<evidence type="ECO:0000313" key="13">
    <source>
        <dbReference type="EMBL" id="ERP31644.1"/>
    </source>
</evidence>
<dbReference type="SMART" id="SM00387">
    <property type="entry name" value="HATPase_c"/>
    <property type="match status" value="1"/>
</dbReference>
<dbReference type="Pfam" id="PF01627">
    <property type="entry name" value="Hpt"/>
    <property type="match status" value="1"/>
</dbReference>
<comment type="catalytic activity">
    <reaction evidence="1">
        <text>ATP + protein L-histidine = ADP + protein N-phospho-L-histidine.</text>
        <dbReference type="EC" id="2.7.13.3"/>
    </reaction>
</comment>
<feature type="transmembrane region" description="Helical" evidence="8">
    <location>
        <begin position="12"/>
        <end position="32"/>
    </location>
</feature>
<comment type="subcellular location">
    <subcellularLocation>
        <location evidence="2">Membrane</location>
    </subcellularLocation>
</comment>
<dbReference type="AlphaFoldDB" id="U7D547"/>
<evidence type="ECO:0000256" key="4">
    <source>
        <dbReference type="ARBA" id="ARBA00022553"/>
    </source>
</evidence>
<evidence type="ECO:0000256" key="7">
    <source>
        <dbReference type="PROSITE-ProRule" id="PRU00110"/>
    </source>
</evidence>
<dbReference type="RefSeq" id="WP_022636963.1">
    <property type="nucleotide sequence ID" value="NZ_ASJR01000011.1"/>
</dbReference>
<dbReference type="PRINTS" id="PR00344">
    <property type="entry name" value="BCTRLSENSOR"/>
</dbReference>
<keyword evidence="8" id="KW-0472">Membrane</keyword>
<dbReference type="FunFam" id="3.30.565.10:FF:000016">
    <property type="entry name" value="Chemotaxis protein CheA, putative"/>
    <property type="match status" value="1"/>
</dbReference>
<dbReference type="PROSITE" id="PS50894">
    <property type="entry name" value="HPT"/>
    <property type="match status" value="1"/>
</dbReference>
<dbReference type="SMART" id="SM00304">
    <property type="entry name" value="HAMP"/>
    <property type="match status" value="1"/>
</dbReference>
<dbReference type="Gene3D" id="6.10.340.10">
    <property type="match status" value="1"/>
</dbReference>
<feature type="modified residue" description="Phosphohistidine" evidence="7">
    <location>
        <position position="503"/>
    </location>
</feature>
<evidence type="ECO:0000256" key="5">
    <source>
        <dbReference type="ARBA" id="ARBA00022679"/>
    </source>
</evidence>
<evidence type="ECO:0000259" key="10">
    <source>
        <dbReference type="PROSITE" id="PS50113"/>
    </source>
</evidence>
<keyword evidence="6" id="KW-0418">Kinase</keyword>
<dbReference type="EC" id="2.7.13.3" evidence="3"/>
<evidence type="ECO:0000256" key="1">
    <source>
        <dbReference type="ARBA" id="ARBA00000085"/>
    </source>
</evidence>
<dbReference type="InterPro" id="IPR004358">
    <property type="entry name" value="Sig_transdc_His_kin-like_C"/>
</dbReference>
<feature type="transmembrane region" description="Helical" evidence="8">
    <location>
        <begin position="198"/>
        <end position="220"/>
    </location>
</feature>
<dbReference type="PATRIC" id="fig|1313304.3.peg.1440"/>
<dbReference type="Gene3D" id="1.20.120.160">
    <property type="entry name" value="HPT domain"/>
    <property type="match status" value="1"/>
</dbReference>
<dbReference type="PANTHER" id="PTHR43395">
    <property type="entry name" value="SENSOR HISTIDINE KINASE CHEA"/>
    <property type="match status" value="1"/>
</dbReference>
<dbReference type="SUPFAM" id="SSF47226">
    <property type="entry name" value="Histidine-containing phosphotransfer domain, HPT domain"/>
    <property type="match status" value="1"/>
</dbReference>
<dbReference type="InterPro" id="IPR005467">
    <property type="entry name" value="His_kinase_dom"/>
</dbReference>
<keyword evidence="5" id="KW-0808">Transferase</keyword>
<dbReference type="InterPro" id="IPR036890">
    <property type="entry name" value="HATPase_C_sf"/>
</dbReference>
<evidence type="ECO:0000256" key="6">
    <source>
        <dbReference type="ARBA" id="ARBA00022777"/>
    </source>
</evidence>
<name>U7D547_9BACT</name>
<organism evidence="13 14">
    <name type="scientific">Chitinivibrio alkaliphilus ACht1</name>
    <dbReference type="NCBI Taxonomy" id="1313304"/>
    <lineage>
        <taxon>Bacteria</taxon>
        <taxon>Pseudomonadati</taxon>
        <taxon>Fibrobacterota</taxon>
        <taxon>Chitinivibrionia</taxon>
        <taxon>Chitinivibrionales</taxon>
        <taxon>Chitinivibrionaceae</taxon>
        <taxon>Chitinivibrio</taxon>
    </lineage>
</organism>
<reference evidence="13 14" key="1">
    <citation type="journal article" date="2013" name="Environ. Microbiol.">
        <title>Genome analysis of Chitinivibrio alkaliphilus gen. nov., sp. nov., a novel extremely haloalkaliphilic anaerobic chitinolytic bacterium from the candidate phylum Termite Group 3.</title>
        <authorList>
            <person name="Sorokin D.Y."/>
            <person name="Gumerov V.M."/>
            <person name="Rakitin A.L."/>
            <person name="Beletsky A.V."/>
            <person name="Damste J.S."/>
            <person name="Muyzer G."/>
            <person name="Mardanov A.V."/>
            <person name="Ravin N.V."/>
        </authorList>
    </citation>
    <scope>NUCLEOTIDE SEQUENCE [LARGE SCALE GENOMIC DNA]</scope>
    <source>
        <strain evidence="13 14">ACht1</strain>
    </source>
</reference>
<comment type="caution">
    <text evidence="13">The sequence shown here is derived from an EMBL/GenBank/DDBJ whole genome shotgun (WGS) entry which is preliminary data.</text>
</comment>
<feature type="domain" description="HAMP" evidence="11">
    <location>
        <begin position="225"/>
        <end position="277"/>
    </location>
</feature>
<dbReference type="GO" id="GO:0016020">
    <property type="term" value="C:membrane"/>
    <property type="evidence" value="ECO:0007669"/>
    <property type="project" value="UniProtKB-SubCell"/>
</dbReference>